<feature type="signal peptide" evidence="2">
    <location>
        <begin position="1"/>
        <end position="20"/>
    </location>
</feature>
<feature type="domain" description="Peptide N-acetyl-beta-D-glucosaminyl asparaginase amidase A N-terminal" evidence="3">
    <location>
        <begin position="56"/>
        <end position="365"/>
    </location>
</feature>
<evidence type="ECO:0000313" key="5">
    <source>
        <dbReference type="Proteomes" id="UP000398389"/>
    </source>
</evidence>
<feature type="region of interest" description="Disordered" evidence="1">
    <location>
        <begin position="677"/>
        <end position="698"/>
    </location>
</feature>
<proteinExistence type="predicted"/>
<dbReference type="AlphaFoldDB" id="A0A5E8BBJ5"/>
<dbReference type="RefSeq" id="XP_031852414.1">
    <property type="nucleotide sequence ID" value="XM_031996523.1"/>
</dbReference>
<keyword evidence="5" id="KW-1185">Reference proteome</keyword>
<dbReference type="GeneID" id="43580623"/>
<keyword evidence="2" id="KW-0732">Signal</keyword>
<protein>
    <recommendedName>
        <fullName evidence="3">Peptide N-acetyl-beta-D-glucosaminyl asparaginase amidase A N-terminal domain-containing protein</fullName>
    </recommendedName>
</protein>
<dbReference type="EMBL" id="CABVLU010000002">
    <property type="protein sequence ID" value="VVT48486.1"/>
    <property type="molecule type" value="Genomic_DNA"/>
</dbReference>
<evidence type="ECO:0000313" key="4">
    <source>
        <dbReference type="EMBL" id="VVT48486.1"/>
    </source>
</evidence>
<evidence type="ECO:0000256" key="2">
    <source>
        <dbReference type="SAM" id="SignalP"/>
    </source>
</evidence>
<dbReference type="InterPro" id="IPR021102">
    <property type="entry name" value="PNGase_A"/>
</dbReference>
<dbReference type="PANTHER" id="PTHR31104">
    <property type="entry name" value="PEPTIDE-N4-(N-ACETYL-BETA-GLUCOSAMINYL)ASPARAGINE AMIDASE A PROTEIN"/>
    <property type="match status" value="1"/>
</dbReference>
<feature type="chain" id="PRO_5022671159" description="Peptide N-acetyl-beta-D-glucosaminyl asparaginase amidase A N-terminal domain-containing protein" evidence="2">
    <location>
        <begin position="21"/>
        <end position="785"/>
    </location>
</feature>
<dbReference type="Proteomes" id="UP000398389">
    <property type="component" value="Unassembled WGS sequence"/>
</dbReference>
<accession>A0A5E8BBJ5</accession>
<dbReference type="InterPro" id="IPR056948">
    <property type="entry name" value="PNGaseA_N"/>
</dbReference>
<gene>
    <name evidence="4" type="ORF">SAPINGB_P001803</name>
</gene>
<organism evidence="4 5">
    <name type="scientific">Magnusiomyces paraingens</name>
    <dbReference type="NCBI Taxonomy" id="2606893"/>
    <lineage>
        <taxon>Eukaryota</taxon>
        <taxon>Fungi</taxon>
        <taxon>Dikarya</taxon>
        <taxon>Ascomycota</taxon>
        <taxon>Saccharomycotina</taxon>
        <taxon>Dipodascomycetes</taxon>
        <taxon>Dipodascales</taxon>
        <taxon>Dipodascaceae</taxon>
        <taxon>Magnusiomyces</taxon>
    </lineage>
</organism>
<name>A0A5E8BBJ5_9ASCO</name>
<reference evidence="4 5" key="1">
    <citation type="submission" date="2019-09" db="EMBL/GenBank/DDBJ databases">
        <authorList>
            <person name="Brejova B."/>
        </authorList>
    </citation>
    <scope>NUCLEOTIDE SEQUENCE [LARGE SCALE GENOMIC DNA]</scope>
</reference>
<dbReference type="Pfam" id="PF12222">
    <property type="entry name" value="PNGaseA"/>
    <property type="match status" value="1"/>
</dbReference>
<sequence length="785" mass="85343">MFFSILRCLAISLTAGSVMAAPVAQNTVETGVSSSANASVDFQVSGPLLSVGDPVYQQVIVQHTFSNSFGQPFVGTINYPNVDFTHVFLTIETTSTGIQYDRLAKIYLNGAEIWRTSTSEPAGSDIYFTYTKDVSRYVSLFKIPDAPIVMDLGNIVNDQYTGPFNVQITAKYYNVASSSSSNSSSVFNSYYERKSATNVTPLRPSSQSKTSAFSWSIPQQLAQVSLDALPRNTTRAVLDIFASGNANEEFWYMNFLDENANAIPSDPQQGGNAARIVKATINDDLVAVTLPFPVVYSGGFSPGLWIPVIGINAYDVPSYQIDVTPYLPKLWDGASITLYVDNGYGGVPYNEWFVNANLLTWQEAGVTGNGEVLAGTKYNDTNKFSNADATNSIVELQSVARDVSTRAILNFTDSDGFVEEAFVSSTQTISFTNTKHHYTNGGSFFRAAQVSSGYNSFKISNAGTDLSQYRSNNNDPNSDTFSPVLTDLNTDSNLLTVSEWTFIYPLAMNYFTGSSNSFQVDINRGYGYDDNYLTVWTKQNVSANAQQSSSSSITTSSSRGDQYYAQNLVQLSGGRDNYDQYVVTNNNKVVQNTYGNGNSDSLLQYGQSDPITTLVSYAAKLAQSNPSDKTSVTNAILNVFTTVLPQVSFSSTSSKRDAIKKVDDYDESWLDERDGDLFRSPGHGYPAGSIPGSDLDRRDDGSSGLLASKIAEFQVGWDWSNDTVNVCWTCKVACTTESDCTAGYVYSAGIPGTASELSKRGEGNVESGVLVGLGRNPMYHGTKNE</sequence>
<dbReference type="OrthoDB" id="1612078at2759"/>
<evidence type="ECO:0000259" key="3">
    <source>
        <dbReference type="Pfam" id="PF12222"/>
    </source>
</evidence>
<evidence type="ECO:0000256" key="1">
    <source>
        <dbReference type="SAM" id="MobiDB-lite"/>
    </source>
</evidence>